<evidence type="ECO:0000313" key="1">
    <source>
        <dbReference type="EMBL" id="KAF9764804.1"/>
    </source>
</evidence>
<reference evidence="1 2" key="1">
    <citation type="journal article" date="2020" name="Genome Biol. Evol.">
        <title>Comparative genomics of strictly vertically transmitted, feminizing microsporidia endosymbionts of amphipod crustaceans.</title>
        <authorList>
            <person name="Cormier A."/>
            <person name="Chebbi M.A."/>
            <person name="Giraud I."/>
            <person name="Wattier R."/>
            <person name="Teixeira M."/>
            <person name="Gilbert C."/>
            <person name="Rigaud T."/>
            <person name="Cordaux R."/>
        </authorList>
    </citation>
    <scope>NUCLEOTIDE SEQUENCE [LARGE SCALE GENOMIC DNA]</scope>
    <source>
        <strain evidence="1 2">Ou3-Ou53</strain>
    </source>
</reference>
<dbReference type="OrthoDB" id="10252174at2759"/>
<dbReference type="InterPro" id="IPR047002">
    <property type="entry name" value="Tcp10_C_sf"/>
</dbReference>
<comment type="caution">
    <text evidence="1">The sequence shown here is derived from an EMBL/GenBank/DDBJ whole genome shotgun (WGS) entry which is preliminary data.</text>
</comment>
<name>A0A9P6H2B1_9MICR</name>
<organism evidence="1 2">
    <name type="scientific">Nosema granulosis</name>
    <dbReference type="NCBI Taxonomy" id="83296"/>
    <lineage>
        <taxon>Eukaryota</taxon>
        <taxon>Fungi</taxon>
        <taxon>Fungi incertae sedis</taxon>
        <taxon>Microsporidia</taxon>
        <taxon>Nosematidae</taxon>
        <taxon>Nosema</taxon>
    </lineage>
</organism>
<dbReference type="AlphaFoldDB" id="A0A9P6H2B1"/>
<accession>A0A9P6H2B1</accession>
<dbReference type="EMBL" id="SBJO01000008">
    <property type="protein sequence ID" value="KAF9764804.1"/>
    <property type="molecule type" value="Genomic_DNA"/>
</dbReference>
<sequence length="136" mass="16102">MQEILKSKIDYINKIMNKIETNKRTSLVDILREEIDNLKKLNAEYKSVLDGKKVVHKEVENNKVRYFLKDGSTYVIKKNKYKYLYDNNTKVVTYEFENGQIERTLPCGIKEIRYPDGSITIRSDDKDYEVIKPTIK</sequence>
<evidence type="ECO:0000313" key="2">
    <source>
        <dbReference type="Proteomes" id="UP000740883"/>
    </source>
</evidence>
<dbReference type="Proteomes" id="UP000740883">
    <property type="component" value="Unassembled WGS sequence"/>
</dbReference>
<dbReference type="Gene3D" id="2.60.450.20">
    <property type="match status" value="1"/>
</dbReference>
<evidence type="ECO:0008006" key="3">
    <source>
        <dbReference type="Google" id="ProtNLM"/>
    </source>
</evidence>
<proteinExistence type="predicted"/>
<protein>
    <recommendedName>
        <fullName evidence="3">Centromere protein J C-terminal domain-containing protein</fullName>
    </recommendedName>
</protein>
<keyword evidence="2" id="KW-1185">Reference proteome</keyword>
<gene>
    <name evidence="1" type="ORF">NGRA_0267</name>
</gene>